<dbReference type="KEGG" id="osu:NT6N_30120"/>
<dbReference type="Pfam" id="PF00884">
    <property type="entry name" value="Sulfatase"/>
    <property type="match status" value="1"/>
</dbReference>
<dbReference type="PROSITE" id="PS00149">
    <property type="entry name" value="SULFATASE_2"/>
    <property type="match status" value="1"/>
</dbReference>
<evidence type="ECO:0000259" key="7">
    <source>
        <dbReference type="Pfam" id="PF00884"/>
    </source>
</evidence>
<dbReference type="GO" id="GO:0046872">
    <property type="term" value="F:metal ion binding"/>
    <property type="evidence" value="ECO:0007669"/>
    <property type="project" value="UniProtKB-KW"/>
</dbReference>
<dbReference type="EMBL" id="AP026866">
    <property type="protein sequence ID" value="BDS07972.1"/>
    <property type="molecule type" value="Genomic_DNA"/>
</dbReference>
<evidence type="ECO:0000256" key="6">
    <source>
        <dbReference type="SAM" id="SignalP"/>
    </source>
</evidence>
<dbReference type="AlphaFoldDB" id="A0AAT9FPC2"/>
<feature type="chain" id="PRO_5043714636" description="Sulfatase N-terminal domain-containing protein" evidence="6">
    <location>
        <begin position="20"/>
        <end position="521"/>
    </location>
</feature>
<proteinExistence type="inferred from homology"/>
<evidence type="ECO:0000256" key="3">
    <source>
        <dbReference type="ARBA" id="ARBA00022801"/>
    </source>
</evidence>
<dbReference type="InterPro" id="IPR024607">
    <property type="entry name" value="Sulfatase_CS"/>
</dbReference>
<dbReference type="GO" id="GO:0004065">
    <property type="term" value="F:arylsulfatase activity"/>
    <property type="evidence" value="ECO:0007669"/>
    <property type="project" value="TreeGrafter"/>
</dbReference>
<dbReference type="Gene3D" id="3.40.720.10">
    <property type="entry name" value="Alkaline Phosphatase, subunit A"/>
    <property type="match status" value="1"/>
</dbReference>
<dbReference type="PANTHER" id="PTHR42693">
    <property type="entry name" value="ARYLSULFATASE FAMILY MEMBER"/>
    <property type="match status" value="1"/>
</dbReference>
<gene>
    <name evidence="8" type="ORF">NT6N_30120</name>
</gene>
<accession>A0AAT9FPC2</accession>
<keyword evidence="6" id="KW-0732">Signal</keyword>
<name>A0AAT9FPC2_9BACT</name>
<evidence type="ECO:0000256" key="2">
    <source>
        <dbReference type="ARBA" id="ARBA00022723"/>
    </source>
</evidence>
<evidence type="ECO:0000256" key="4">
    <source>
        <dbReference type="ARBA" id="ARBA00022837"/>
    </source>
</evidence>
<sequence length="521" mass="58823">MKSLITLLLGSLLVCSIQAAKKPNIIIMMVDDLGYSDFGCYGSEIKTPNIDSLAANGIRFREFHNTAKCHSSRVSLLTGLYSDQAGDSKLNRGVTIAEVLKKSGYSTSMVGKWHLTKEPTDRGFEKYFGHLSGATNFFKGDDTFRLNGKPWSDFGDDFYTTDANIEFATRFLGESLKETPDKPFFLYIAHNAPHYPLHVRKEDYKKYEGVYDVGWDEIRKVRYQKQLEMGLIPNEWKLAPRPELVPAWEDLTDKEKAWDSRRMTAFAGMVDRVDQTTGKLIKFLKEKGVYENTLIMICSDNGACPFDRTKRAEKEPWDPDSYWCYDTGWSHVGNTPFRLHKQNQHAGGINSPMIAHWPAGITAKTGSITPQRAHLIDFMATCIDLADTEYPKSWPGIELEPLQGLSLKPIFEGKTRDPHSSLFFRFATNRAIIQGDWKLVTHRASQWELYNLAKDGTELNNLASQHPEKVTALSKLWHQQATEQGHLKGKVVVPVSEKTPPLLKKSGVPAKGKQGKGDGKR</sequence>
<dbReference type="InterPro" id="IPR050738">
    <property type="entry name" value="Sulfatase"/>
</dbReference>
<feature type="domain" description="Sulfatase N-terminal" evidence="7">
    <location>
        <begin position="23"/>
        <end position="387"/>
    </location>
</feature>
<dbReference type="InterPro" id="IPR000917">
    <property type="entry name" value="Sulfatase_N"/>
</dbReference>
<dbReference type="PANTHER" id="PTHR42693:SF53">
    <property type="entry name" value="ENDO-4-O-SULFATASE"/>
    <property type="match status" value="1"/>
</dbReference>
<organism evidence="8">
    <name type="scientific">Oceaniferula spumae</name>
    <dbReference type="NCBI Taxonomy" id="2979115"/>
    <lineage>
        <taxon>Bacteria</taxon>
        <taxon>Pseudomonadati</taxon>
        <taxon>Verrucomicrobiota</taxon>
        <taxon>Verrucomicrobiia</taxon>
        <taxon>Verrucomicrobiales</taxon>
        <taxon>Verrucomicrobiaceae</taxon>
        <taxon>Oceaniferula</taxon>
    </lineage>
</organism>
<keyword evidence="3" id="KW-0378">Hydrolase</keyword>
<keyword evidence="4" id="KW-0106">Calcium</keyword>
<evidence type="ECO:0000256" key="1">
    <source>
        <dbReference type="ARBA" id="ARBA00008779"/>
    </source>
</evidence>
<dbReference type="InterPro" id="IPR017850">
    <property type="entry name" value="Alkaline_phosphatase_core_sf"/>
</dbReference>
<protein>
    <recommendedName>
        <fullName evidence="7">Sulfatase N-terminal domain-containing protein</fullName>
    </recommendedName>
</protein>
<dbReference type="SUPFAM" id="SSF53649">
    <property type="entry name" value="Alkaline phosphatase-like"/>
    <property type="match status" value="1"/>
</dbReference>
<keyword evidence="2" id="KW-0479">Metal-binding</keyword>
<dbReference type="CDD" id="cd16025">
    <property type="entry name" value="PAS_like"/>
    <property type="match status" value="1"/>
</dbReference>
<dbReference type="Gene3D" id="3.30.1120.10">
    <property type="match status" value="1"/>
</dbReference>
<evidence type="ECO:0000313" key="8">
    <source>
        <dbReference type="EMBL" id="BDS07972.1"/>
    </source>
</evidence>
<feature type="region of interest" description="Disordered" evidence="5">
    <location>
        <begin position="496"/>
        <end position="521"/>
    </location>
</feature>
<comment type="similarity">
    <text evidence="1">Belongs to the sulfatase family.</text>
</comment>
<evidence type="ECO:0000256" key="5">
    <source>
        <dbReference type="SAM" id="MobiDB-lite"/>
    </source>
</evidence>
<feature type="signal peptide" evidence="6">
    <location>
        <begin position="1"/>
        <end position="19"/>
    </location>
</feature>
<reference evidence="8" key="1">
    <citation type="submission" date="2024-07" db="EMBL/GenBank/DDBJ databases">
        <title>Complete genome sequence of Verrucomicrobiaceae bacterium NT6N.</title>
        <authorList>
            <person name="Huang C."/>
            <person name="Takami H."/>
            <person name="Hamasaki K."/>
        </authorList>
    </citation>
    <scope>NUCLEOTIDE SEQUENCE</scope>
    <source>
        <strain evidence="8">NT6N</strain>
    </source>
</reference>